<sequence>LKARCSPEIQATKKGTFMWPEVELNTTVQLECPFPSLTSGERDYKSPEPSFGSKTMKKTINKENMERMFSSRDDREKIVEDKVQTHLSRIGKPFAERSCILVGDKAVWSLVEDSYCEEEGYSVAKQITLRLESLTSVPSQINEAMFLEATTQLRQVLAYAVGDIKIARSMVRVFSSILEMNTSVLDKADGNGSLSQQLVDIINTYTSFARLSAPTGTLALSSPNLVLEIRLIEKNTILSKSGIIFSPSDTADTPKQVRKRRSSIRQVSVLVPQEAVGSQGPVRIQFVFYRNGKLFRDRRIPSAPWDMPVLSASLLNVTVNNLSKAVSYTLPISSS</sequence>
<protein>
    <submittedName>
        <fullName evidence="1">Uncharacterized protein</fullName>
    </submittedName>
</protein>
<reference evidence="1" key="1">
    <citation type="submission" date="2015-11" db="EMBL/GenBank/DDBJ databases">
        <title>De novo transcriptome assembly of four potential Pierce s Disease insect vectors from Arizona vineyards.</title>
        <authorList>
            <person name="Tassone E.E."/>
        </authorList>
    </citation>
    <scope>NUCLEOTIDE SEQUENCE</scope>
</reference>
<gene>
    <name evidence="1" type="ORF">g.4687</name>
</gene>
<name>A0A1B6KCF6_9HEMI</name>
<feature type="non-terminal residue" evidence="1">
    <location>
        <position position="1"/>
    </location>
</feature>
<proteinExistence type="predicted"/>
<dbReference type="AlphaFoldDB" id="A0A1B6KCF6"/>
<organism evidence="1">
    <name type="scientific">Graphocephala atropunctata</name>
    <dbReference type="NCBI Taxonomy" id="36148"/>
    <lineage>
        <taxon>Eukaryota</taxon>
        <taxon>Metazoa</taxon>
        <taxon>Ecdysozoa</taxon>
        <taxon>Arthropoda</taxon>
        <taxon>Hexapoda</taxon>
        <taxon>Insecta</taxon>
        <taxon>Pterygota</taxon>
        <taxon>Neoptera</taxon>
        <taxon>Paraneoptera</taxon>
        <taxon>Hemiptera</taxon>
        <taxon>Auchenorrhyncha</taxon>
        <taxon>Membracoidea</taxon>
        <taxon>Cicadellidae</taxon>
        <taxon>Cicadellinae</taxon>
        <taxon>Cicadellini</taxon>
        <taxon>Graphocephala</taxon>
    </lineage>
</organism>
<dbReference type="InterPro" id="IPR046338">
    <property type="entry name" value="GAIN_dom_sf"/>
</dbReference>
<dbReference type="EMBL" id="GEBQ01030839">
    <property type="protein sequence ID" value="JAT09138.1"/>
    <property type="molecule type" value="Transcribed_RNA"/>
</dbReference>
<dbReference type="Gene3D" id="2.60.220.50">
    <property type="match status" value="1"/>
</dbReference>
<accession>A0A1B6KCF6</accession>
<feature type="non-terminal residue" evidence="1">
    <location>
        <position position="335"/>
    </location>
</feature>
<evidence type="ECO:0000313" key="1">
    <source>
        <dbReference type="EMBL" id="JAT09138.1"/>
    </source>
</evidence>